<accession>A0A480A6M3</accession>
<dbReference type="RefSeq" id="WP_137668952.1">
    <property type="nucleotide sequence ID" value="NZ_BJCE01000242.1"/>
</dbReference>
<evidence type="ECO:0000313" key="1">
    <source>
        <dbReference type="EMBL" id="GCL39343.1"/>
    </source>
</evidence>
<evidence type="ECO:0000313" key="2">
    <source>
        <dbReference type="Proteomes" id="UP000300142"/>
    </source>
</evidence>
<proteinExistence type="predicted"/>
<keyword evidence="2" id="KW-1185">Reference proteome</keyword>
<comment type="caution">
    <text evidence="1">The sequence shown here is derived from an EMBL/GenBank/DDBJ whole genome shotgun (WGS) entry which is preliminary data.</text>
</comment>
<name>A0A480A6M3_9CYAN</name>
<gene>
    <name evidence="1" type="ORF">SR1949_44690</name>
</gene>
<sequence>MESMKIKAQIGNDRIVKIELPPEFANEELEMVIVFQRIAKTSLKSENKSPEELGYSRRFLEEVIGSWEGEMIEIPEQLQFEEREEIQWPIS</sequence>
<dbReference type="EMBL" id="BJCE01000242">
    <property type="protein sequence ID" value="GCL39343.1"/>
    <property type="molecule type" value="Genomic_DNA"/>
</dbReference>
<reference evidence="2" key="1">
    <citation type="submission" date="2019-02" db="EMBL/GenBank/DDBJ databases">
        <title>Draft genome sequence of Sphaerospermopsis reniformis NIES-1949.</title>
        <authorList>
            <person name="Yamaguchi H."/>
            <person name="Suzuki S."/>
            <person name="Kawachi M."/>
        </authorList>
    </citation>
    <scope>NUCLEOTIDE SEQUENCE [LARGE SCALE GENOMIC DNA]</scope>
    <source>
        <strain evidence="2">NIES-1949</strain>
    </source>
</reference>
<dbReference type="Proteomes" id="UP000300142">
    <property type="component" value="Unassembled WGS sequence"/>
</dbReference>
<organism evidence="1 2">
    <name type="scientific">Sphaerospermopsis reniformis</name>
    <dbReference type="NCBI Taxonomy" id="531300"/>
    <lineage>
        <taxon>Bacteria</taxon>
        <taxon>Bacillati</taxon>
        <taxon>Cyanobacteriota</taxon>
        <taxon>Cyanophyceae</taxon>
        <taxon>Nostocales</taxon>
        <taxon>Aphanizomenonaceae</taxon>
        <taxon>Sphaerospermopsis</taxon>
    </lineage>
</organism>
<dbReference type="AlphaFoldDB" id="A0A480A6M3"/>
<protein>
    <submittedName>
        <fullName evidence="1">Uncharacterized protein</fullName>
    </submittedName>
</protein>